<accession>A0A9D1LA99</accession>
<gene>
    <name evidence="1" type="ORF">IAD50_06590</name>
</gene>
<dbReference type="Proteomes" id="UP000824089">
    <property type="component" value="Unassembled WGS sequence"/>
</dbReference>
<name>A0A9D1LA99_9CLOT</name>
<reference evidence="1" key="2">
    <citation type="journal article" date="2021" name="PeerJ">
        <title>Extensive microbial diversity within the chicken gut microbiome revealed by metagenomics and culture.</title>
        <authorList>
            <person name="Gilroy R."/>
            <person name="Ravi A."/>
            <person name="Getino M."/>
            <person name="Pursley I."/>
            <person name="Horton D.L."/>
            <person name="Alikhan N.F."/>
            <person name="Baker D."/>
            <person name="Gharbi K."/>
            <person name="Hall N."/>
            <person name="Watson M."/>
            <person name="Adriaenssens E.M."/>
            <person name="Foster-Nyarko E."/>
            <person name="Jarju S."/>
            <person name="Secka A."/>
            <person name="Antonio M."/>
            <person name="Oren A."/>
            <person name="Chaudhuri R.R."/>
            <person name="La Ragione R."/>
            <person name="Hildebrand F."/>
            <person name="Pallen M.J."/>
        </authorList>
    </citation>
    <scope>NUCLEOTIDE SEQUENCE</scope>
    <source>
        <strain evidence="1">CHK195-4489</strain>
    </source>
</reference>
<evidence type="ECO:0000313" key="2">
    <source>
        <dbReference type="Proteomes" id="UP000824089"/>
    </source>
</evidence>
<proteinExistence type="predicted"/>
<sequence>MRKRMDTYTGITKKLAAEYGLICVDVQKAFDDFLEFRHSSFLAWDRVHPSPAGCFLMGTEFLRQTGFDFTRLNGTGKK</sequence>
<evidence type="ECO:0000313" key="1">
    <source>
        <dbReference type="EMBL" id="HIU29945.1"/>
    </source>
</evidence>
<reference evidence="1" key="1">
    <citation type="submission" date="2020-10" db="EMBL/GenBank/DDBJ databases">
        <authorList>
            <person name="Gilroy R."/>
        </authorList>
    </citation>
    <scope>NUCLEOTIDE SEQUENCE</scope>
    <source>
        <strain evidence="1">CHK195-4489</strain>
    </source>
</reference>
<dbReference type="AlphaFoldDB" id="A0A9D1LA99"/>
<dbReference type="EMBL" id="DVMM01000137">
    <property type="protein sequence ID" value="HIU29945.1"/>
    <property type="molecule type" value="Genomic_DNA"/>
</dbReference>
<dbReference type="Gene3D" id="3.40.50.1110">
    <property type="entry name" value="SGNH hydrolase"/>
    <property type="match status" value="1"/>
</dbReference>
<dbReference type="SUPFAM" id="SSF52266">
    <property type="entry name" value="SGNH hydrolase"/>
    <property type="match status" value="1"/>
</dbReference>
<dbReference type="InterPro" id="IPR036514">
    <property type="entry name" value="SGNH_hydro_sf"/>
</dbReference>
<evidence type="ECO:0008006" key="3">
    <source>
        <dbReference type="Google" id="ProtNLM"/>
    </source>
</evidence>
<comment type="caution">
    <text evidence="1">The sequence shown here is derived from an EMBL/GenBank/DDBJ whole genome shotgun (WGS) entry which is preliminary data.</text>
</comment>
<organism evidence="1 2">
    <name type="scientific">Candidatus Egerieisoma faecipullorum</name>
    <dbReference type="NCBI Taxonomy" id="2840963"/>
    <lineage>
        <taxon>Bacteria</taxon>
        <taxon>Bacillati</taxon>
        <taxon>Bacillota</taxon>
        <taxon>Clostridia</taxon>
        <taxon>Eubacteriales</taxon>
        <taxon>Clostridiaceae</taxon>
        <taxon>Clostridiaceae incertae sedis</taxon>
        <taxon>Candidatus Egerieisoma</taxon>
    </lineage>
</organism>
<protein>
    <recommendedName>
        <fullName evidence="3">SGNH hydrolase-type esterase domain-containing protein</fullName>
    </recommendedName>
</protein>